<name>V5KVH0_9ALVE</name>
<gene>
    <name evidence="1" type="primary">orf91</name>
</gene>
<proteinExistence type="predicted"/>
<dbReference type="EMBL" id="KF651061">
    <property type="protein sequence ID" value="AHA41647.1"/>
    <property type="molecule type" value="Genomic_DNA"/>
</dbReference>
<accession>V5KVH0</accession>
<sequence>MNKYHEFCIKKIGFKNKWFKKINVKKMNFVTDFVENQPPYRFFYTKSNRTDKDYIVSFSEFSKVSNRYSLIIKKDFEGIKNKIQNYFYHKI</sequence>
<dbReference type="EMBL" id="KF651061">
    <property type="protein sequence ID" value="AHA41672.1"/>
    <property type="molecule type" value="Genomic_DNA"/>
</dbReference>
<evidence type="ECO:0000313" key="1">
    <source>
        <dbReference type="EMBL" id="AHA41647.1"/>
    </source>
</evidence>
<organism evidence="1">
    <name type="scientific">Acavomonas peruviana</name>
    <dbReference type="NCBI Taxonomy" id="1542312"/>
    <lineage>
        <taxon>Eukaryota</taxon>
        <taxon>Sar</taxon>
        <taxon>Alveolata</taxon>
        <taxon>Colponemida</taxon>
        <taxon>Acavomonidia</taxon>
        <taxon>Acavomonas</taxon>
    </lineage>
</organism>
<geneLocation type="mitochondrion" evidence="1"/>
<keyword evidence="1" id="KW-0496">Mitochondrion</keyword>
<protein>
    <submittedName>
        <fullName evidence="1">Orf91</fullName>
    </submittedName>
</protein>
<reference evidence="1" key="1">
    <citation type="journal article" date="2013" name="Curr. Biol.">
        <title>Colponemids represent multiple ancient alveolate lineages.</title>
        <authorList>
            <person name="Janouskovec J."/>
            <person name="Tikhonenkov D.V."/>
            <person name="Mikhailov K.V."/>
            <person name="Simdyanov T.G."/>
            <person name="Aleoshin V.V."/>
            <person name="Mylnikov A.P."/>
            <person name="Keeling P.J."/>
        </authorList>
    </citation>
    <scope>NUCLEOTIDE SEQUENCE</scope>
    <source>
        <strain evidence="1">Colp-5</strain>
    </source>
</reference>
<dbReference type="AlphaFoldDB" id="V5KVH0"/>
<reference evidence="1" key="2">
    <citation type="journal article" date="2014" name="PLoS ONE">
        <title>Description of Colponema vietnamica sp.n. and Acavomonas peruviana n. gen. n. sp., two new alveolate phyla (Colponemidia nom. nov. and Acavomonidia nom. nov.) and their contributions to reconstructing the ancestral state of alveolates and eukaryotes.</title>
        <authorList>
            <person name="Tikhonenkov D.V."/>
            <person name="Janouskovec J."/>
            <person name="Mylnikov A.P."/>
            <person name="Mikhailov K.V."/>
            <person name="Simdyanov T.G."/>
            <person name="Aleoshin V.V."/>
            <person name="Keeling P.J."/>
        </authorList>
    </citation>
    <scope>NUCLEOTIDE SEQUENCE</scope>
    <source>
        <strain evidence="1">Colp-5</strain>
    </source>
</reference>